<dbReference type="AlphaFoldDB" id="A0A9Q3BNL1"/>
<keyword evidence="2" id="KW-1185">Reference proteome</keyword>
<comment type="caution">
    <text evidence="1">The sequence shown here is derived from an EMBL/GenBank/DDBJ whole genome shotgun (WGS) entry which is preliminary data.</text>
</comment>
<organism evidence="1 2">
    <name type="scientific">Austropuccinia psidii MF-1</name>
    <dbReference type="NCBI Taxonomy" id="1389203"/>
    <lineage>
        <taxon>Eukaryota</taxon>
        <taxon>Fungi</taxon>
        <taxon>Dikarya</taxon>
        <taxon>Basidiomycota</taxon>
        <taxon>Pucciniomycotina</taxon>
        <taxon>Pucciniomycetes</taxon>
        <taxon>Pucciniales</taxon>
        <taxon>Sphaerophragmiaceae</taxon>
        <taxon>Austropuccinia</taxon>
    </lineage>
</organism>
<gene>
    <name evidence="1" type="ORF">O181_007837</name>
</gene>
<protein>
    <submittedName>
        <fullName evidence="1">Uncharacterized protein</fullName>
    </submittedName>
</protein>
<evidence type="ECO:0000313" key="1">
    <source>
        <dbReference type="EMBL" id="MBW0468122.1"/>
    </source>
</evidence>
<evidence type="ECO:0000313" key="2">
    <source>
        <dbReference type="Proteomes" id="UP000765509"/>
    </source>
</evidence>
<reference evidence="1" key="1">
    <citation type="submission" date="2021-03" db="EMBL/GenBank/DDBJ databases">
        <title>Draft genome sequence of rust myrtle Austropuccinia psidii MF-1, a brazilian biotype.</title>
        <authorList>
            <person name="Quecine M.C."/>
            <person name="Pachon D.M.R."/>
            <person name="Bonatelli M.L."/>
            <person name="Correr F.H."/>
            <person name="Franceschini L.M."/>
            <person name="Leite T.F."/>
            <person name="Margarido G.R.A."/>
            <person name="Almeida C.A."/>
            <person name="Ferrarezi J.A."/>
            <person name="Labate C.A."/>
        </authorList>
    </citation>
    <scope>NUCLEOTIDE SEQUENCE</scope>
    <source>
        <strain evidence="1">MF-1</strain>
    </source>
</reference>
<name>A0A9Q3BNL1_9BASI</name>
<sequence>MLVMLANKNIKNACLLFNPSDHATRGVPMQDALMMTPSWSTMMKAFQRGTGHQSPKQEDRNISRQLAWCPQVSICPPPPPRPPSNGHFTP</sequence>
<accession>A0A9Q3BNL1</accession>
<dbReference type="EMBL" id="AVOT02001775">
    <property type="protein sequence ID" value="MBW0468122.1"/>
    <property type="molecule type" value="Genomic_DNA"/>
</dbReference>
<proteinExistence type="predicted"/>
<dbReference type="Proteomes" id="UP000765509">
    <property type="component" value="Unassembled WGS sequence"/>
</dbReference>